<dbReference type="AlphaFoldDB" id="A0A6L2PC16"/>
<dbReference type="OrthoDB" id="6328726at2759"/>
<reference evidence="2" key="1">
    <citation type="submission" date="2020-01" db="EMBL/GenBank/DDBJ databases">
        <title>Draft genome sequence of the Termite Coptotermes fromosanus.</title>
        <authorList>
            <person name="Itakura S."/>
            <person name="Yosikawa Y."/>
            <person name="Umezawa K."/>
        </authorList>
    </citation>
    <scope>NUCLEOTIDE SEQUENCE [LARGE SCALE GENOMIC DNA]</scope>
</reference>
<accession>A0A6L2PC16</accession>
<sequence length="160" mass="18632">MTRARASLNAALDEFGLLAQHNYTKGINFRGERSATWDASFQRAFSLPQEIYSSQGDNRNAEVTVEFHSLCEVTSRRVDLSDVEYEYRPPYYHEKICRSYGDSEIADAGNQMCRFSCVQRMDTVYMARRRYDTNCWETFTKKVASSCECMWRETKYASVV</sequence>
<protein>
    <recommendedName>
        <fullName evidence="3">Spaetzle domain-containing protein</fullName>
    </recommendedName>
</protein>
<comment type="caution">
    <text evidence="1">The sequence shown here is derived from an EMBL/GenBank/DDBJ whole genome shotgun (WGS) entry which is preliminary data.</text>
</comment>
<organism evidence="1 2">
    <name type="scientific">Coptotermes formosanus</name>
    <name type="common">Formosan subterranean termite</name>
    <dbReference type="NCBI Taxonomy" id="36987"/>
    <lineage>
        <taxon>Eukaryota</taxon>
        <taxon>Metazoa</taxon>
        <taxon>Ecdysozoa</taxon>
        <taxon>Arthropoda</taxon>
        <taxon>Hexapoda</taxon>
        <taxon>Insecta</taxon>
        <taxon>Pterygota</taxon>
        <taxon>Neoptera</taxon>
        <taxon>Polyneoptera</taxon>
        <taxon>Dictyoptera</taxon>
        <taxon>Blattodea</taxon>
        <taxon>Blattoidea</taxon>
        <taxon>Termitoidae</taxon>
        <taxon>Rhinotermitidae</taxon>
        <taxon>Coptotermes</taxon>
    </lineage>
</organism>
<evidence type="ECO:0000313" key="2">
    <source>
        <dbReference type="Proteomes" id="UP000502823"/>
    </source>
</evidence>
<keyword evidence="2" id="KW-1185">Reference proteome</keyword>
<dbReference type="InParanoid" id="A0A6L2PC16"/>
<evidence type="ECO:0008006" key="3">
    <source>
        <dbReference type="Google" id="ProtNLM"/>
    </source>
</evidence>
<dbReference type="EMBL" id="BLKM01000192">
    <property type="protein sequence ID" value="GFG30001.1"/>
    <property type="molecule type" value="Genomic_DNA"/>
</dbReference>
<dbReference type="Proteomes" id="UP000502823">
    <property type="component" value="Unassembled WGS sequence"/>
</dbReference>
<proteinExistence type="predicted"/>
<evidence type="ECO:0000313" key="1">
    <source>
        <dbReference type="EMBL" id="GFG30001.1"/>
    </source>
</evidence>
<name>A0A6L2PC16_COPFO</name>
<gene>
    <name evidence="1" type="ORF">Cfor_00593</name>
</gene>